<keyword evidence="3" id="KW-1185">Reference proteome</keyword>
<dbReference type="RefSeq" id="WP_129046390.1">
    <property type="nucleotide sequence ID" value="NZ_SDHX01000001.1"/>
</dbReference>
<keyword evidence="1" id="KW-0472">Membrane</keyword>
<organism evidence="2 3">
    <name type="scientific">Oleiharenicola lentus</name>
    <dbReference type="NCBI Taxonomy" id="2508720"/>
    <lineage>
        <taxon>Bacteria</taxon>
        <taxon>Pseudomonadati</taxon>
        <taxon>Verrucomicrobiota</taxon>
        <taxon>Opitutia</taxon>
        <taxon>Opitutales</taxon>
        <taxon>Opitutaceae</taxon>
        <taxon>Oleiharenicola</taxon>
    </lineage>
</organism>
<accession>A0A4Q1C891</accession>
<evidence type="ECO:0000313" key="2">
    <source>
        <dbReference type="EMBL" id="RXK55022.1"/>
    </source>
</evidence>
<sequence>MLTAPIPGTTGPARLRRAREAGMTIAEVIMASCVMAFAITTSITVMQSGFTTIDTARGNTLASQILQSEIERIRLMSWAKVTDPDLMMGEHKVDLKEVFSTNSELAGKFSLVRTVKDDSTRSGEAVDIYLQVQWQSYDGRRHQRSFQTKYVKNGLYDYYYSLAGP</sequence>
<proteinExistence type="predicted"/>
<evidence type="ECO:0008006" key="4">
    <source>
        <dbReference type="Google" id="ProtNLM"/>
    </source>
</evidence>
<feature type="transmembrane region" description="Helical" evidence="1">
    <location>
        <begin position="24"/>
        <end position="46"/>
    </location>
</feature>
<dbReference type="Proteomes" id="UP000290218">
    <property type="component" value="Unassembled WGS sequence"/>
</dbReference>
<dbReference type="AlphaFoldDB" id="A0A4Q1C891"/>
<comment type="caution">
    <text evidence="2">The sequence shown here is derived from an EMBL/GenBank/DDBJ whole genome shotgun (WGS) entry which is preliminary data.</text>
</comment>
<evidence type="ECO:0000313" key="3">
    <source>
        <dbReference type="Proteomes" id="UP000290218"/>
    </source>
</evidence>
<name>A0A4Q1C891_9BACT</name>
<keyword evidence="1" id="KW-0812">Transmembrane</keyword>
<gene>
    <name evidence="2" type="ORF">ESB00_03740</name>
</gene>
<keyword evidence="1" id="KW-1133">Transmembrane helix</keyword>
<protein>
    <recommendedName>
        <fullName evidence="4">Prepilin-type N-terminal cleavage/methylation domain-containing protein</fullName>
    </recommendedName>
</protein>
<evidence type="ECO:0000256" key="1">
    <source>
        <dbReference type="SAM" id="Phobius"/>
    </source>
</evidence>
<dbReference type="EMBL" id="SDHX01000001">
    <property type="protein sequence ID" value="RXK55022.1"/>
    <property type="molecule type" value="Genomic_DNA"/>
</dbReference>
<reference evidence="2 3" key="1">
    <citation type="submission" date="2019-01" db="EMBL/GenBank/DDBJ databases">
        <title>Lacunisphaera sp. strain TWA-58.</title>
        <authorList>
            <person name="Chen W.-M."/>
        </authorList>
    </citation>
    <scope>NUCLEOTIDE SEQUENCE [LARGE SCALE GENOMIC DNA]</scope>
    <source>
        <strain evidence="2 3">TWA-58</strain>
    </source>
</reference>
<dbReference type="OrthoDB" id="199751at2"/>